<keyword evidence="2" id="KW-1185">Reference proteome</keyword>
<dbReference type="EMBL" id="KN817691">
    <property type="protein sequence ID" value="KJA14186.1"/>
    <property type="molecule type" value="Genomic_DNA"/>
</dbReference>
<gene>
    <name evidence="1" type="ORF">HYPSUDRAFT_208941</name>
</gene>
<dbReference type="AlphaFoldDB" id="A0A0D2NCC9"/>
<evidence type="ECO:0000313" key="1">
    <source>
        <dbReference type="EMBL" id="KJA14186.1"/>
    </source>
</evidence>
<accession>A0A0D2NCC9</accession>
<evidence type="ECO:0000313" key="2">
    <source>
        <dbReference type="Proteomes" id="UP000054270"/>
    </source>
</evidence>
<sequence>MTVEIFCIPSRRAQTSAAHWHYSTQHLTPRCRGLYQFQRRHLAVLIRTTFTANKFHEGAAVFRIWLIRIIMVYNDTFTTSPQYQAGAQINICPGIPTLSEFLYILDTTRRRAPHGMTRMAAPSLVSRGPKHTHANHSHLSASPVIPADWLMSQPASTFAWNTATDWDFDAASTISNITDHSDFVRISV</sequence>
<proteinExistence type="predicted"/>
<organism evidence="1 2">
    <name type="scientific">Hypholoma sublateritium (strain FD-334 SS-4)</name>
    <dbReference type="NCBI Taxonomy" id="945553"/>
    <lineage>
        <taxon>Eukaryota</taxon>
        <taxon>Fungi</taxon>
        <taxon>Dikarya</taxon>
        <taxon>Basidiomycota</taxon>
        <taxon>Agaricomycotina</taxon>
        <taxon>Agaricomycetes</taxon>
        <taxon>Agaricomycetidae</taxon>
        <taxon>Agaricales</taxon>
        <taxon>Agaricineae</taxon>
        <taxon>Strophariaceae</taxon>
        <taxon>Hypholoma</taxon>
    </lineage>
</organism>
<reference evidence="2" key="1">
    <citation type="submission" date="2014-04" db="EMBL/GenBank/DDBJ databases">
        <title>Evolutionary Origins and Diversification of the Mycorrhizal Mutualists.</title>
        <authorList>
            <consortium name="DOE Joint Genome Institute"/>
            <consortium name="Mycorrhizal Genomics Consortium"/>
            <person name="Kohler A."/>
            <person name="Kuo A."/>
            <person name="Nagy L.G."/>
            <person name="Floudas D."/>
            <person name="Copeland A."/>
            <person name="Barry K.W."/>
            <person name="Cichocki N."/>
            <person name="Veneault-Fourrey C."/>
            <person name="LaButti K."/>
            <person name="Lindquist E.A."/>
            <person name="Lipzen A."/>
            <person name="Lundell T."/>
            <person name="Morin E."/>
            <person name="Murat C."/>
            <person name="Riley R."/>
            <person name="Ohm R."/>
            <person name="Sun H."/>
            <person name="Tunlid A."/>
            <person name="Henrissat B."/>
            <person name="Grigoriev I.V."/>
            <person name="Hibbett D.S."/>
            <person name="Martin F."/>
        </authorList>
    </citation>
    <scope>NUCLEOTIDE SEQUENCE [LARGE SCALE GENOMIC DNA]</scope>
    <source>
        <strain evidence="2">FD-334 SS-4</strain>
    </source>
</reference>
<protein>
    <submittedName>
        <fullName evidence="1">Uncharacterized protein</fullName>
    </submittedName>
</protein>
<dbReference type="Proteomes" id="UP000054270">
    <property type="component" value="Unassembled WGS sequence"/>
</dbReference>
<name>A0A0D2NCC9_HYPSF</name>